<dbReference type="STRING" id="593750.Metfor_0332"/>
<dbReference type="eggNOG" id="arCOG02780">
    <property type="taxonomic scope" value="Archaea"/>
</dbReference>
<sequence>MREKAKNAMRLILEAARFEVEEVDDPLDLSAIHDSTCILVLCSNDRNMIAQFDKTNYSLMIDDHEMTCKKLLFTLDKSITTENCIQWGVEEFVRYTGEAVLADIVGRELALDLTASRAKAAAIAAAEVAKDEPSGITLLHFPVKISEQAAIRAGGVQGQAKLRFMPYFLFHFTSTGEQVYKDRRIPFDADGWGAINAINGIKIDLDGKQAEEKEIPGGAEVCDPHIRKEEATERIVSELIDRLTQKVRIKQEKGDAIFYEEKVLKPDRKNITVETRQVYIPVWQIRGKKIVEVNAFTGELLSEPMDEGVEVF</sequence>
<dbReference type="InParanoid" id="L0HE87"/>
<accession>L0HE87</accession>
<evidence type="ECO:0000313" key="1">
    <source>
        <dbReference type="EMBL" id="AGB01409.1"/>
    </source>
</evidence>
<protein>
    <submittedName>
        <fullName evidence="1">Uncharacterized protein</fullName>
    </submittedName>
</protein>
<dbReference type="Proteomes" id="UP000010824">
    <property type="component" value="Chromosome"/>
</dbReference>
<dbReference type="AlphaFoldDB" id="L0HE87"/>
<reference evidence="2" key="1">
    <citation type="submission" date="2011-12" db="EMBL/GenBank/DDBJ databases">
        <title>Complete sequence of Methanoregula formicicum SMSP.</title>
        <authorList>
            <person name="Lucas S."/>
            <person name="Han J."/>
            <person name="Lapidus A."/>
            <person name="Cheng J.-F."/>
            <person name="Goodwin L."/>
            <person name="Pitluck S."/>
            <person name="Peters L."/>
            <person name="Ovchinnikova G."/>
            <person name="Teshima H."/>
            <person name="Detter J.C."/>
            <person name="Han C."/>
            <person name="Tapia R."/>
            <person name="Land M."/>
            <person name="Hauser L."/>
            <person name="Kyrpides N."/>
            <person name="Ivanova N."/>
            <person name="Pagani I."/>
            <person name="Imachi H."/>
            <person name="Tamaki H."/>
            <person name="Sekiguchi Y."/>
            <person name="Kamagata Y."/>
            <person name="Cadillo-Quiroz H."/>
            <person name="Zinder S."/>
            <person name="Liu W.-T."/>
            <person name="Woyke T."/>
        </authorList>
    </citation>
    <scope>NUCLEOTIDE SEQUENCE [LARGE SCALE GENOMIC DNA]</scope>
    <source>
        <strain evidence="2">DSM 22288 / NBRC 105244 / SMSP</strain>
    </source>
</reference>
<evidence type="ECO:0000313" key="2">
    <source>
        <dbReference type="Proteomes" id="UP000010824"/>
    </source>
</evidence>
<keyword evidence="2" id="KW-1185">Reference proteome</keyword>
<dbReference type="HOGENOM" id="CLU_884578_0_0_2"/>
<gene>
    <name evidence="1" type="ordered locus">Metfor_0332</name>
</gene>
<name>L0HE87_METFS</name>
<proteinExistence type="predicted"/>
<reference evidence="1 2" key="2">
    <citation type="journal article" date="2014" name="Genome Announc.">
        <title>Complete Genome Sequence of Methanoregula formicica SMSPT, a Mesophilic Hydrogenotrophic Methanogen Isolated from a Methanogenic Upflow Anaerobic Sludge Blanket Reactor.</title>
        <authorList>
            <person name="Yamamoto K."/>
            <person name="Tamaki H."/>
            <person name="Cadillo-Quiroz H."/>
            <person name="Imachi H."/>
            <person name="Kyrpides N."/>
            <person name="Woyke T."/>
            <person name="Goodwin L."/>
            <person name="Zinder S.H."/>
            <person name="Kamagata Y."/>
            <person name="Liu W.T."/>
        </authorList>
    </citation>
    <scope>NUCLEOTIDE SEQUENCE [LARGE SCALE GENOMIC DNA]</scope>
    <source>
        <strain evidence="2">DSM 22288 / NBRC 105244 / SMSP</strain>
    </source>
</reference>
<dbReference type="EMBL" id="CP003167">
    <property type="protein sequence ID" value="AGB01409.1"/>
    <property type="molecule type" value="Genomic_DNA"/>
</dbReference>
<organism evidence="1 2">
    <name type="scientific">Methanoregula formicica (strain DSM 22288 / NBRC 105244 / SMSP)</name>
    <dbReference type="NCBI Taxonomy" id="593750"/>
    <lineage>
        <taxon>Archaea</taxon>
        <taxon>Methanobacteriati</taxon>
        <taxon>Methanobacteriota</taxon>
        <taxon>Stenosarchaea group</taxon>
        <taxon>Methanomicrobia</taxon>
        <taxon>Methanomicrobiales</taxon>
        <taxon>Methanoregulaceae</taxon>
        <taxon>Methanoregula</taxon>
    </lineage>
</organism>
<dbReference type="KEGG" id="mfo:Metfor_0332"/>